<evidence type="ECO:0000313" key="1">
    <source>
        <dbReference type="EMBL" id="MBW0556657.1"/>
    </source>
</evidence>
<organism evidence="1 2">
    <name type="scientific">Austropuccinia psidii MF-1</name>
    <dbReference type="NCBI Taxonomy" id="1389203"/>
    <lineage>
        <taxon>Eukaryota</taxon>
        <taxon>Fungi</taxon>
        <taxon>Dikarya</taxon>
        <taxon>Basidiomycota</taxon>
        <taxon>Pucciniomycotina</taxon>
        <taxon>Pucciniomycetes</taxon>
        <taxon>Pucciniales</taxon>
        <taxon>Sphaerophragmiaceae</taxon>
        <taxon>Austropuccinia</taxon>
    </lineage>
</organism>
<keyword evidence="2" id="KW-1185">Reference proteome</keyword>
<protein>
    <submittedName>
        <fullName evidence="1">Uncharacterized protein</fullName>
    </submittedName>
</protein>
<gene>
    <name evidence="1" type="ORF">O181_096372</name>
</gene>
<evidence type="ECO:0000313" key="2">
    <source>
        <dbReference type="Proteomes" id="UP000765509"/>
    </source>
</evidence>
<dbReference type="AlphaFoldDB" id="A0A9Q3PDF3"/>
<dbReference type="EMBL" id="AVOT02064198">
    <property type="protein sequence ID" value="MBW0556657.1"/>
    <property type="molecule type" value="Genomic_DNA"/>
</dbReference>
<reference evidence="1" key="1">
    <citation type="submission" date="2021-03" db="EMBL/GenBank/DDBJ databases">
        <title>Draft genome sequence of rust myrtle Austropuccinia psidii MF-1, a brazilian biotype.</title>
        <authorList>
            <person name="Quecine M.C."/>
            <person name="Pachon D.M.R."/>
            <person name="Bonatelli M.L."/>
            <person name="Correr F.H."/>
            <person name="Franceschini L.M."/>
            <person name="Leite T.F."/>
            <person name="Margarido G.R.A."/>
            <person name="Almeida C.A."/>
            <person name="Ferrarezi J.A."/>
            <person name="Labate C.A."/>
        </authorList>
    </citation>
    <scope>NUCLEOTIDE SEQUENCE</scope>
    <source>
        <strain evidence="1">MF-1</strain>
    </source>
</reference>
<dbReference type="Proteomes" id="UP000765509">
    <property type="component" value="Unassembled WGS sequence"/>
</dbReference>
<proteinExistence type="predicted"/>
<accession>A0A9Q3PDF3</accession>
<name>A0A9Q3PDF3_9BASI</name>
<comment type="caution">
    <text evidence="1">The sequence shown here is derived from an EMBL/GenBank/DDBJ whole genome shotgun (WGS) entry which is preliminary data.</text>
</comment>
<sequence>MEASTNQVEPLKKKGFKPKQLVKSVSNKYGKNGTYWKKKKDRISNEEYCNGSKIKGSSRIKRYLSKLISKIKNSITELEVEPTTQKLETDLLEEGSIQSQ</sequence>